<sequence length="122" mass="13018">MGKDSACSGVQQMKIAQFSASGAGSGPLAEDSERLQEPQGATVAQILMAIKTLSTPVQVKIEAIALDGNSLRTDVCNMAEISVETKQQVSKLQEEMAMLRATVDKLETWSHKLEKPIADAEG</sequence>
<accession>A0AAV7QJF2</accession>
<name>A0AAV7QJF2_PLEWA</name>
<evidence type="ECO:0000313" key="2">
    <source>
        <dbReference type="Proteomes" id="UP001066276"/>
    </source>
</evidence>
<dbReference type="AlphaFoldDB" id="A0AAV7QJF2"/>
<reference evidence="1" key="1">
    <citation type="journal article" date="2022" name="bioRxiv">
        <title>Sequencing and chromosome-scale assembly of the giantPleurodeles waltlgenome.</title>
        <authorList>
            <person name="Brown T."/>
            <person name="Elewa A."/>
            <person name="Iarovenko S."/>
            <person name="Subramanian E."/>
            <person name="Araus A.J."/>
            <person name="Petzold A."/>
            <person name="Susuki M."/>
            <person name="Suzuki K.-i.T."/>
            <person name="Hayashi T."/>
            <person name="Toyoda A."/>
            <person name="Oliveira C."/>
            <person name="Osipova E."/>
            <person name="Leigh N.D."/>
            <person name="Simon A."/>
            <person name="Yun M.H."/>
        </authorList>
    </citation>
    <scope>NUCLEOTIDE SEQUENCE</scope>
    <source>
        <strain evidence="1">20211129_DDA</strain>
        <tissue evidence="1">Liver</tissue>
    </source>
</reference>
<dbReference type="EMBL" id="JANPWB010000010">
    <property type="protein sequence ID" value="KAJ1138588.1"/>
    <property type="molecule type" value="Genomic_DNA"/>
</dbReference>
<gene>
    <name evidence="1" type="ORF">NDU88_004969</name>
</gene>
<evidence type="ECO:0000313" key="1">
    <source>
        <dbReference type="EMBL" id="KAJ1138588.1"/>
    </source>
</evidence>
<dbReference type="Proteomes" id="UP001066276">
    <property type="component" value="Chromosome 6"/>
</dbReference>
<keyword evidence="2" id="KW-1185">Reference proteome</keyword>
<proteinExistence type="predicted"/>
<comment type="caution">
    <text evidence="1">The sequence shown here is derived from an EMBL/GenBank/DDBJ whole genome shotgun (WGS) entry which is preliminary data.</text>
</comment>
<protein>
    <submittedName>
        <fullName evidence="1">Uncharacterized protein</fullName>
    </submittedName>
</protein>
<organism evidence="1 2">
    <name type="scientific">Pleurodeles waltl</name>
    <name type="common">Iberian ribbed newt</name>
    <dbReference type="NCBI Taxonomy" id="8319"/>
    <lineage>
        <taxon>Eukaryota</taxon>
        <taxon>Metazoa</taxon>
        <taxon>Chordata</taxon>
        <taxon>Craniata</taxon>
        <taxon>Vertebrata</taxon>
        <taxon>Euteleostomi</taxon>
        <taxon>Amphibia</taxon>
        <taxon>Batrachia</taxon>
        <taxon>Caudata</taxon>
        <taxon>Salamandroidea</taxon>
        <taxon>Salamandridae</taxon>
        <taxon>Pleurodelinae</taxon>
        <taxon>Pleurodeles</taxon>
    </lineage>
</organism>